<evidence type="ECO:0008006" key="3">
    <source>
        <dbReference type="Google" id="ProtNLM"/>
    </source>
</evidence>
<accession>A0A1P9WUJ3</accession>
<sequence>MHHPNNQYLIANSLNPGDGFEWVGEKWDHCLFSDIDRDGDMDIVGNVEEHYRPVGGKNESVFSIVWFENPLK</sequence>
<evidence type="ECO:0000313" key="2">
    <source>
        <dbReference type="Proteomes" id="UP000187941"/>
    </source>
</evidence>
<keyword evidence="2" id="KW-1185">Reference proteome</keyword>
<proteinExistence type="predicted"/>
<dbReference type="EMBL" id="CP014263">
    <property type="protein sequence ID" value="AQG79054.1"/>
    <property type="molecule type" value="Genomic_DNA"/>
</dbReference>
<name>A0A1P9WUJ3_9BACT</name>
<reference evidence="1 2" key="1">
    <citation type="submission" date="2016-01" db="EMBL/GenBank/DDBJ databases">
        <authorList>
            <person name="Oliw E.H."/>
        </authorList>
    </citation>
    <scope>NUCLEOTIDE SEQUENCE [LARGE SCALE GENOMIC DNA]</scope>
    <source>
        <strain evidence="1 2">DY10</strain>
    </source>
</reference>
<dbReference type="AlphaFoldDB" id="A0A1P9WUJ3"/>
<organism evidence="1 2">
    <name type="scientific">Spirosoma montaniterrae</name>
    <dbReference type="NCBI Taxonomy" id="1178516"/>
    <lineage>
        <taxon>Bacteria</taxon>
        <taxon>Pseudomonadati</taxon>
        <taxon>Bacteroidota</taxon>
        <taxon>Cytophagia</taxon>
        <taxon>Cytophagales</taxon>
        <taxon>Cytophagaceae</taxon>
        <taxon>Spirosoma</taxon>
    </lineage>
</organism>
<gene>
    <name evidence="1" type="ORF">AWR27_06785</name>
</gene>
<dbReference type="Proteomes" id="UP000187941">
    <property type="component" value="Chromosome"/>
</dbReference>
<protein>
    <recommendedName>
        <fullName evidence="3">VCBS repeat-containing protein</fullName>
    </recommendedName>
</protein>
<dbReference type="OrthoDB" id="9785840at2"/>
<dbReference type="RefSeq" id="WP_077130501.1">
    <property type="nucleotide sequence ID" value="NZ_CP014263.1"/>
</dbReference>
<dbReference type="KEGG" id="smon:AWR27_06785"/>
<evidence type="ECO:0000313" key="1">
    <source>
        <dbReference type="EMBL" id="AQG79054.1"/>
    </source>
</evidence>
<dbReference type="STRING" id="1178516.AWR27_06785"/>